<evidence type="ECO:0000256" key="5">
    <source>
        <dbReference type="ARBA" id="ARBA00023136"/>
    </source>
</evidence>
<evidence type="ECO:0000256" key="4">
    <source>
        <dbReference type="ARBA" id="ARBA00022989"/>
    </source>
</evidence>
<evidence type="ECO:0000256" key="2">
    <source>
        <dbReference type="ARBA" id="ARBA00022475"/>
    </source>
</evidence>
<evidence type="ECO:0000313" key="8">
    <source>
        <dbReference type="EMBL" id="CUS43250.1"/>
    </source>
</evidence>
<accession>A0A160TF06</accession>
<organism evidence="8">
    <name type="scientific">hydrothermal vent metagenome</name>
    <dbReference type="NCBI Taxonomy" id="652676"/>
    <lineage>
        <taxon>unclassified sequences</taxon>
        <taxon>metagenomes</taxon>
        <taxon>ecological metagenomes</taxon>
    </lineage>
</organism>
<sequence>MFVFRFMPTFRTMVSLPAGMTCMPRWRFLLWTAAGSAIWNAFLTWGGYYLGANFHELDRFVGPAALAIMIGVVLVYGWRLLTWKRRS</sequence>
<dbReference type="Pfam" id="PF09335">
    <property type="entry name" value="VTT_dom"/>
    <property type="match status" value="1"/>
</dbReference>
<evidence type="ECO:0000256" key="3">
    <source>
        <dbReference type="ARBA" id="ARBA00022692"/>
    </source>
</evidence>
<evidence type="ECO:0000256" key="1">
    <source>
        <dbReference type="ARBA" id="ARBA00004651"/>
    </source>
</evidence>
<dbReference type="PANTHER" id="PTHR42709:SF6">
    <property type="entry name" value="UNDECAPRENYL PHOSPHATE TRANSPORTER A"/>
    <property type="match status" value="1"/>
</dbReference>
<keyword evidence="2" id="KW-1003">Cell membrane</keyword>
<gene>
    <name evidence="8" type="ORF">MGWOODY_Smn2583</name>
</gene>
<feature type="domain" description="VTT" evidence="7">
    <location>
        <begin position="1"/>
        <end position="48"/>
    </location>
</feature>
<comment type="subcellular location">
    <subcellularLocation>
        <location evidence="1">Cell membrane</location>
        <topology evidence="1">Multi-pass membrane protein</topology>
    </subcellularLocation>
</comment>
<dbReference type="PANTHER" id="PTHR42709">
    <property type="entry name" value="ALKALINE PHOSPHATASE LIKE PROTEIN"/>
    <property type="match status" value="1"/>
</dbReference>
<evidence type="ECO:0000259" key="7">
    <source>
        <dbReference type="Pfam" id="PF09335"/>
    </source>
</evidence>
<protein>
    <submittedName>
        <fullName evidence="8">DedA family protein</fullName>
    </submittedName>
</protein>
<keyword evidence="5 6" id="KW-0472">Membrane</keyword>
<proteinExistence type="predicted"/>
<dbReference type="AlphaFoldDB" id="A0A160TF06"/>
<dbReference type="EMBL" id="CZQE01000022">
    <property type="protein sequence ID" value="CUS43250.1"/>
    <property type="molecule type" value="Genomic_DNA"/>
</dbReference>
<dbReference type="InterPro" id="IPR032816">
    <property type="entry name" value="VTT_dom"/>
</dbReference>
<dbReference type="GO" id="GO:0005886">
    <property type="term" value="C:plasma membrane"/>
    <property type="evidence" value="ECO:0007669"/>
    <property type="project" value="UniProtKB-SubCell"/>
</dbReference>
<evidence type="ECO:0000256" key="6">
    <source>
        <dbReference type="SAM" id="Phobius"/>
    </source>
</evidence>
<reference evidence="8" key="1">
    <citation type="submission" date="2015-10" db="EMBL/GenBank/DDBJ databases">
        <authorList>
            <person name="Gilbert D.G."/>
        </authorList>
    </citation>
    <scope>NUCLEOTIDE SEQUENCE</scope>
</reference>
<keyword evidence="4 6" id="KW-1133">Transmembrane helix</keyword>
<keyword evidence="3 6" id="KW-0812">Transmembrane</keyword>
<dbReference type="InterPro" id="IPR051311">
    <property type="entry name" value="DedA_domain"/>
</dbReference>
<name>A0A160TF06_9ZZZZ</name>
<feature type="transmembrane region" description="Helical" evidence="6">
    <location>
        <begin position="60"/>
        <end position="81"/>
    </location>
</feature>